<reference evidence="2" key="1">
    <citation type="submission" date="2006-10" db="EMBL/GenBank/DDBJ databases">
        <authorList>
            <person name="Amadeo P."/>
            <person name="Zhao Q."/>
            <person name="Wortman J."/>
            <person name="Fraser-Liggett C."/>
            <person name="Carlton J."/>
        </authorList>
    </citation>
    <scope>NUCLEOTIDE SEQUENCE</scope>
    <source>
        <strain evidence="2">G3</strain>
    </source>
</reference>
<protein>
    <recommendedName>
        <fullName evidence="4">BACK domain-containing protein</fullName>
    </recommendedName>
</protein>
<evidence type="ECO:0008006" key="4">
    <source>
        <dbReference type="Google" id="ProtNLM"/>
    </source>
</evidence>
<accession>A2EQH1</accession>
<reference evidence="2" key="2">
    <citation type="journal article" date="2007" name="Science">
        <title>Draft genome sequence of the sexually transmitted pathogen Trichomonas vaginalis.</title>
        <authorList>
            <person name="Carlton J.M."/>
            <person name="Hirt R.P."/>
            <person name="Silva J.C."/>
            <person name="Delcher A.L."/>
            <person name="Schatz M."/>
            <person name="Zhao Q."/>
            <person name="Wortman J.R."/>
            <person name="Bidwell S.L."/>
            <person name="Alsmark U.C.M."/>
            <person name="Besteiro S."/>
            <person name="Sicheritz-Ponten T."/>
            <person name="Noel C.J."/>
            <person name="Dacks J.B."/>
            <person name="Foster P.G."/>
            <person name="Simillion C."/>
            <person name="Van de Peer Y."/>
            <person name="Miranda-Saavedra D."/>
            <person name="Barton G.J."/>
            <person name="Westrop G.D."/>
            <person name="Mueller S."/>
            <person name="Dessi D."/>
            <person name="Fiori P.L."/>
            <person name="Ren Q."/>
            <person name="Paulsen I."/>
            <person name="Zhang H."/>
            <person name="Bastida-Corcuera F.D."/>
            <person name="Simoes-Barbosa A."/>
            <person name="Brown M.T."/>
            <person name="Hayes R.D."/>
            <person name="Mukherjee M."/>
            <person name="Okumura C.Y."/>
            <person name="Schneider R."/>
            <person name="Smith A.J."/>
            <person name="Vanacova S."/>
            <person name="Villalvazo M."/>
            <person name="Haas B.J."/>
            <person name="Pertea M."/>
            <person name="Feldblyum T.V."/>
            <person name="Utterback T.R."/>
            <person name="Shu C.L."/>
            <person name="Osoegawa K."/>
            <person name="de Jong P.J."/>
            <person name="Hrdy I."/>
            <person name="Horvathova L."/>
            <person name="Zubacova Z."/>
            <person name="Dolezal P."/>
            <person name="Malik S.B."/>
            <person name="Logsdon J.M. Jr."/>
            <person name="Henze K."/>
            <person name="Gupta A."/>
            <person name="Wang C.C."/>
            <person name="Dunne R.L."/>
            <person name="Upcroft J.A."/>
            <person name="Upcroft P."/>
            <person name="White O."/>
            <person name="Salzberg S.L."/>
            <person name="Tang P."/>
            <person name="Chiu C.-H."/>
            <person name="Lee Y.-S."/>
            <person name="Embley T.M."/>
            <person name="Coombs G.H."/>
            <person name="Mottram J.C."/>
            <person name="Tachezy J."/>
            <person name="Fraser-Liggett C.M."/>
            <person name="Johnson P.J."/>
        </authorList>
    </citation>
    <scope>NUCLEOTIDE SEQUENCE [LARGE SCALE GENOMIC DNA]</scope>
    <source>
        <strain evidence="2">G3</strain>
    </source>
</reference>
<gene>
    <name evidence="2" type="ORF">TVAG_108470</name>
</gene>
<dbReference type="EMBL" id="DS113457">
    <property type="protein sequence ID" value="EAY05113.1"/>
    <property type="molecule type" value="Genomic_DNA"/>
</dbReference>
<dbReference type="VEuPathDB" id="TrichDB:TVAG_108470"/>
<dbReference type="KEGG" id="tva:4762979"/>
<evidence type="ECO:0000256" key="1">
    <source>
        <dbReference type="SAM" id="MobiDB-lite"/>
    </source>
</evidence>
<organism evidence="2 3">
    <name type="scientific">Trichomonas vaginalis (strain ATCC PRA-98 / G3)</name>
    <dbReference type="NCBI Taxonomy" id="412133"/>
    <lineage>
        <taxon>Eukaryota</taxon>
        <taxon>Metamonada</taxon>
        <taxon>Parabasalia</taxon>
        <taxon>Trichomonadida</taxon>
        <taxon>Trichomonadidae</taxon>
        <taxon>Trichomonas</taxon>
    </lineage>
</organism>
<dbReference type="Proteomes" id="UP000001542">
    <property type="component" value="Unassembled WGS sequence"/>
</dbReference>
<feature type="compositionally biased region" description="Polar residues" evidence="1">
    <location>
        <begin position="228"/>
        <end position="241"/>
    </location>
</feature>
<evidence type="ECO:0000313" key="3">
    <source>
        <dbReference type="Proteomes" id="UP000001542"/>
    </source>
</evidence>
<dbReference type="AlphaFoldDB" id="A2EQH1"/>
<keyword evidence="3" id="KW-1185">Reference proteome</keyword>
<dbReference type="OrthoDB" id="10266865at2759"/>
<proteinExistence type="predicted"/>
<dbReference type="RefSeq" id="XP_001317336.1">
    <property type="nucleotide sequence ID" value="XM_001317301.1"/>
</dbReference>
<dbReference type="SMR" id="A2EQH1"/>
<evidence type="ECO:0000313" key="2">
    <source>
        <dbReference type="EMBL" id="EAY05113.1"/>
    </source>
</evidence>
<name>A2EQH1_TRIV3</name>
<sequence>MNQALCLSEKIATSYITDKCNRNFSFKCPVKSDQSYELLRQIISQGRISCEITENITKDLFELGYILGNRDLMKPFINSINSNELSLVNVFDVLEISNKFGNINREISYIASHLCDFETSFLISRLSDLELNLVELIFQHPKLKITSEDYILDIITNLCSINEKYLKLFEYTKPEYATTKGIHKFITLIDRIINKTDNFPSIWSFTRKILKQINFPIKIDSNETKTLANKSNTITEETGNNQEKEKSSSSPLKLPNIPLLSKFLPSVNNDNYLCNILRQGKGTITVSSDEEGKAEQINSNDPDSDFYSKNIANSWVRASLDGYVIPSSYTLQSTITDSSMLLKSWKLEGITAQGSHVVLDVHNNDSFDQGEIRTFDLNTQDKFVGFILTQTDYNCDGDYELALNIFDISGFYSDN</sequence>
<dbReference type="VEuPathDB" id="TrichDB:TVAGG3_0214370"/>
<dbReference type="InParanoid" id="A2EQH1"/>
<feature type="region of interest" description="Disordered" evidence="1">
    <location>
        <begin position="228"/>
        <end position="253"/>
    </location>
</feature>